<reference evidence="7 8" key="1">
    <citation type="journal article" date="2015" name="Int J Genomics">
        <title>Comparative Genomics Revealed Genetic Diversity and Species/Strain-Level Differences in Carbohydrate Metabolism of Three Probiotic Bifidobacterial Species.</title>
        <authorList>
            <person name="Odamaki T."/>
            <person name="Horigome A."/>
            <person name="Sugahara H."/>
            <person name="Hashikura N."/>
            <person name="Minami J."/>
            <person name="Xiao J.Z."/>
            <person name="Abe F."/>
        </authorList>
    </citation>
    <scope>NUCLEOTIDE SEQUENCE [LARGE SCALE GENOMIC DNA]</scope>
    <source>
        <strain evidence="7 8">MCC 1128</strain>
    </source>
</reference>
<dbReference type="PATRIC" id="fig|1365965.3.peg.1163"/>
<comment type="caution">
    <text evidence="7">The sequence shown here is derived from an EMBL/GenBank/DDBJ whole genome shotgun (WGS) entry which is preliminary data.</text>
</comment>
<comment type="pathway">
    <text evidence="1">Carbohydrate metabolism; tricarboxylic acid cycle; isocitrate from oxaloacetate: step 1/2.</text>
</comment>
<sequence length="445" mass="49966">MLVFEQAVHKEEGARMATAQLDVDSSKFNLPVVKASAGPDGIVVSKLRNDGWVTLDPGFLTTAQCESKITYIDGKHSILRYRGYPIEQLCENSDFLEVAWLLRHGELPSKAEYEQFCADINHKTMVGEDFRTFMGSFPRAAHPMSVLASAINALATFYPDTTDIADTDQLDESAKIIMAKARTIVSYIFRRRRDEPMLYPDYARGYVDDFLRMCFAVPYEPFESDPLYVHALGRLLIIHADHEQNCSTSVVRIAGSAHANLYSAVAAGVNALSGPLHGGANEAVLRQLKAIRDSGKSVREFVEDAKAKGQKISGLGHRVYKSYDPRAAIAKKYLEKIMEREDTQKLPSDERALFAVATELEDIALNDEYFVSRNLYPNVDFYTGLIYRAIGFDPAMFTTLFALGRIPGWIAQYREMLADPNTKIGRPRQVYTGPVERDYVPMDER</sequence>
<dbReference type="PANTHER" id="PTHR42871">
    <property type="entry name" value="CITRATE SYNTHASE"/>
    <property type="match status" value="1"/>
</dbReference>
<dbReference type="Gene3D" id="1.10.230.10">
    <property type="entry name" value="Cytochrome P450-Terp, domain 2"/>
    <property type="match status" value="1"/>
</dbReference>
<evidence type="ECO:0000256" key="4">
    <source>
        <dbReference type="ARBA" id="ARBA00049288"/>
    </source>
</evidence>
<dbReference type="InterPro" id="IPR036969">
    <property type="entry name" value="Citrate_synthase_sf"/>
</dbReference>
<evidence type="ECO:0000313" key="7">
    <source>
        <dbReference type="EMBL" id="KOA40559.1"/>
    </source>
</evidence>
<keyword evidence="3 5" id="KW-0808">Transferase</keyword>
<dbReference type="Pfam" id="PF00285">
    <property type="entry name" value="Citrate_synt"/>
    <property type="match status" value="1"/>
</dbReference>
<organism evidence="7 8">
    <name type="scientific">Bifidobacterium breve MCC 1128</name>
    <dbReference type="NCBI Taxonomy" id="1365965"/>
    <lineage>
        <taxon>Bacteria</taxon>
        <taxon>Bacillati</taxon>
        <taxon>Actinomycetota</taxon>
        <taxon>Actinomycetes</taxon>
        <taxon>Bifidobacteriales</taxon>
        <taxon>Bifidobacteriaceae</taxon>
        <taxon>Bifidobacterium</taxon>
    </lineage>
</organism>
<evidence type="ECO:0000256" key="5">
    <source>
        <dbReference type="PIRNR" id="PIRNR001369"/>
    </source>
</evidence>
<evidence type="ECO:0000313" key="8">
    <source>
        <dbReference type="Proteomes" id="UP000037193"/>
    </source>
</evidence>
<dbReference type="GO" id="GO:0036440">
    <property type="term" value="F:citrate synthase activity"/>
    <property type="evidence" value="ECO:0007669"/>
    <property type="project" value="UniProtKB-EC"/>
</dbReference>
<dbReference type="InterPro" id="IPR002020">
    <property type="entry name" value="Citrate_synthase"/>
</dbReference>
<evidence type="ECO:0000256" key="2">
    <source>
        <dbReference type="ARBA" id="ARBA00010566"/>
    </source>
</evidence>
<name>A0A0L7AZB9_BIFBR</name>
<dbReference type="SUPFAM" id="SSF48256">
    <property type="entry name" value="Citrate synthase"/>
    <property type="match status" value="1"/>
</dbReference>
<evidence type="ECO:0000256" key="1">
    <source>
        <dbReference type="ARBA" id="ARBA00004751"/>
    </source>
</evidence>
<dbReference type="Proteomes" id="UP000037193">
    <property type="component" value="Unassembled WGS sequence"/>
</dbReference>
<dbReference type="PANTHER" id="PTHR42871:SF1">
    <property type="entry name" value="CITRATE SYNTHASE"/>
    <property type="match status" value="1"/>
</dbReference>
<dbReference type="Gene3D" id="1.10.580.10">
    <property type="entry name" value="Citrate Synthase, domain 1"/>
    <property type="match status" value="1"/>
</dbReference>
<keyword evidence="7" id="KW-0012">Acyltransferase</keyword>
<evidence type="ECO:0000256" key="3">
    <source>
        <dbReference type="ARBA" id="ARBA00022679"/>
    </source>
</evidence>
<dbReference type="InterPro" id="IPR016143">
    <property type="entry name" value="Citrate_synth-like_sm_a-sub"/>
</dbReference>
<feature type="active site" evidence="6">
    <location>
        <position position="317"/>
    </location>
</feature>
<dbReference type="AlphaFoldDB" id="A0A0L7AZB9"/>
<dbReference type="PIRSF" id="PIRSF001369">
    <property type="entry name" value="Citrate_synth"/>
    <property type="match status" value="1"/>
</dbReference>
<gene>
    <name evidence="7" type="primary">gltA</name>
    <name evidence="7" type="ORF">BBM1128_05770</name>
</gene>
<proteinExistence type="inferred from homology"/>
<dbReference type="InterPro" id="IPR024176">
    <property type="entry name" value="Citrate_synthase_bac-typ"/>
</dbReference>
<dbReference type="InterPro" id="IPR016142">
    <property type="entry name" value="Citrate_synth-like_lrg_a-sub"/>
</dbReference>
<comment type="catalytic activity">
    <reaction evidence="4">
        <text>oxaloacetate + acetyl-CoA + H2O = citrate + CoA + H(+)</text>
        <dbReference type="Rhea" id="RHEA:16845"/>
        <dbReference type="ChEBI" id="CHEBI:15377"/>
        <dbReference type="ChEBI" id="CHEBI:15378"/>
        <dbReference type="ChEBI" id="CHEBI:16452"/>
        <dbReference type="ChEBI" id="CHEBI:16947"/>
        <dbReference type="ChEBI" id="CHEBI:57287"/>
        <dbReference type="ChEBI" id="CHEBI:57288"/>
        <dbReference type="EC" id="2.3.3.16"/>
    </reaction>
</comment>
<accession>A0A0L7AZB9</accession>
<dbReference type="GO" id="GO:0006099">
    <property type="term" value="P:tricarboxylic acid cycle"/>
    <property type="evidence" value="ECO:0007669"/>
    <property type="project" value="UniProtKB-UniPathway"/>
</dbReference>
<dbReference type="UniPathway" id="UPA00223"/>
<protein>
    <recommendedName>
        <fullName evidence="5">Citrate synthase</fullName>
    </recommendedName>
</protein>
<comment type="similarity">
    <text evidence="2 5">Belongs to the citrate synthase family.</text>
</comment>
<dbReference type="PRINTS" id="PR00143">
    <property type="entry name" value="CITRTSNTHASE"/>
</dbReference>
<feature type="active site" evidence="6">
    <location>
        <position position="380"/>
    </location>
</feature>
<dbReference type="NCBIfam" id="NF004126">
    <property type="entry name" value="PRK05614.1"/>
    <property type="match status" value="1"/>
</dbReference>
<dbReference type="EMBL" id="AVQD01000009">
    <property type="protein sequence ID" value="KOA40559.1"/>
    <property type="molecule type" value="Genomic_DNA"/>
</dbReference>
<dbReference type="Gene3D" id="2.20.28.60">
    <property type="match status" value="1"/>
</dbReference>
<evidence type="ECO:0000256" key="6">
    <source>
        <dbReference type="PIRSR" id="PIRSR001369-1"/>
    </source>
</evidence>